<evidence type="ECO:0000313" key="1">
    <source>
        <dbReference type="EMBL" id="KAF2500898.1"/>
    </source>
</evidence>
<keyword evidence="2" id="KW-1185">Reference proteome</keyword>
<proteinExistence type="predicted"/>
<evidence type="ECO:0000313" key="2">
    <source>
        <dbReference type="Proteomes" id="UP000799750"/>
    </source>
</evidence>
<accession>A0A6A6R836</accession>
<organism evidence="1 2">
    <name type="scientific">Lophium mytilinum</name>
    <dbReference type="NCBI Taxonomy" id="390894"/>
    <lineage>
        <taxon>Eukaryota</taxon>
        <taxon>Fungi</taxon>
        <taxon>Dikarya</taxon>
        <taxon>Ascomycota</taxon>
        <taxon>Pezizomycotina</taxon>
        <taxon>Dothideomycetes</taxon>
        <taxon>Pleosporomycetidae</taxon>
        <taxon>Mytilinidiales</taxon>
        <taxon>Mytilinidiaceae</taxon>
        <taxon>Lophium</taxon>
    </lineage>
</organism>
<name>A0A6A6R836_9PEZI</name>
<dbReference type="AlphaFoldDB" id="A0A6A6R836"/>
<dbReference type="Proteomes" id="UP000799750">
    <property type="component" value="Unassembled WGS sequence"/>
</dbReference>
<reference evidence="1" key="1">
    <citation type="journal article" date="2020" name="Stud. Mycol.">
        <title>101 Dothideomycetes genomes: a test case for predicting lifestyles and emergence of pathogens.</title>
        <authorList>
            <person name="Haridas S."/>
            <person name="Albert R."/>
            <person name="Binder M."/>
            <person name="Bloem J."/>
            <person name="Labutti K."/>
            <person name="Salamov A."/>
            <person name="Andreopoulos B."/>
            <person name="Baker S."/>
            <person name="Barry K."/>
            <person name="Bills G."/>
            <person name="Bluhm B."/>
            <person name="Cannon C."/>
            <person name="Castanera R."/>
            <person name="Culley D."/>
            <person name="Daum C."/>
            <person name="Ezra D."/>
            <person name="Gonzalez J."/>
            <person name="Henrissat B."/>
            <person name="Kuo A."/>
            <person name="Liang C."/>
            <person name="Lipzen A."/>
            <person name="Lutzoni F."/>
            <person name="Magnuson J."/>
            <person name="Mondo S."/>
            <person name="Nolan M."/>
            <person name="Ohm R."/>
            <person name="Pangilinan J."/>
            <person name="Park H.-J."/>
            <person name="Ramirez L."/>
            <person name="Alfaro M."/>
            <person name="Sun H."/>
            <person name="Tritt A."/>
            <person name="Yoshinaga Y."/>
            <person name="Zwiers L.-H."/>
            <person name="Turgeon B."/>
            <person name="Goodwin S."/>
            <person name="Spatafora J."/>
            <person name="Crous P."/>
            <person name="Grigoriev I."/>
        </authorList>
    </citation>
    <scope>NUCLEOTIDE SEQUENCE</scope>
    <source>
        <strain evidence="1">CBS 269.34</strain>
    </source>
</reference>
<gene>
    <name evidence="1" type="ORF">BU16DRAFT_555411</name>
</gene>
<sequence length="143" mass="16118">MVRVGGAELRIPFHLRREWDICGSVWVSEVDLARRDVFGWPDGGGLWVLPLPFNMRAERWKPDSTGKLVDIEDLRAMASENPRMMATYLHGGAYLGGLVGLETMGEFCEKLEELGARFYEDPGESKEVAEWAKLPVYDQCGIV</sequence>
<dbReference type="EMBL" id="MU004182">
    <property type="protein sequence ID" value="KAF2500898.1"/>
    <property type="molecule type" value="Genomic_DNA"/>
</dbReference>
<protein>
    <submittedName>
        <fullName evidence="1">Uncharacterized protein</fullName>
    </submittedName>
</protein>